<gene>
    <name evidence="1" type="ORF">IAB04_03975</name>
</gene>
<organism evidence="1 2">
    <name type="scientific">Candidatus Avimonoglobus intestinipullorum</name>
    <dbReference type="NCBI Taxonomy" id="2840699"/>
    <lineage>
        <taxon>Bacteria</taxon>
        <taxon>Bacillati</taxon>
        <taxon>Bacillota</taxon>
        <taxon>Clostridia</taxon>
        <taxon>Eubacteriales</taxon>
        <taxon>Candidatus Avimonoglobus</taxon>
    </lineage>
</organism>
<evidence type="ECO:0000313" key="1">
    <source>
        <dbReference type="EMBL" id="HIU48496.1"/>
    </source>
</evidence>
<dbReference type="Pfam" id="PF04883">
    <property type="entry name" value="HK97-gp10_like"/>
    <property type="match status" value="1"/>
</dbReference>
<dbReference type="NCBIfam" id="TIGR01725">
    <property type="entry name" value="phge_HK97_gp10"/>
    <property type="match status" value="1"/>
</dbReference>
<dbReference type="AlphaFoldDB" id="A0A9D1LUV8"/>
<evidence type="ECO:0000313" key="2">
    <source>
        <dbReference type="Proteomes" id="UP000824111"/>
    </source>
</evidence>
<comment type="caution">
    <text evidence="1">The sequence shown here is derived from an EMBL/GenBank/DDBJ whole genome shotgun (WGS) entry which is preliminary data.</text>
</comment>
<dbReference type="EMBL" id="DVND01000106">
    <property type="protein sequence ID" value="HIU48496.1"/>
    <property type="molecule type" value="Genomic_DNA"/>
</dbReference>
<protein>
    <submittedName>
        <fullName evidence="1">HK97 gp10 family phage protein</fullName>
    </submittedName>
</protein>
<accession>A0A9D1LUV8</accession>
<proteinExistence type="predicted"/>
<dbReference type="Proteomes" id="UP000824111">
    <property type="component" value="Unassembled WGS sequence"/>
</dbReference>
<reference evidence="1" key="2">
    <citation type="journal article" date="2021" name="PeerJ">
        <title>Extensive microbial diversity within the chicken gut microbiome revealed by metagenomics and culture.</title>
        <authorList>
            <person name="Gilroy R."/>
            <person name="Ravi A."/>
            <person name="Getino M."/>
            <person name="Pursley I."/>
            <person name="Horton D.L."/>
            <person name="Alikhan N.F."/>
            <person name="Baker D."/>
            <person name="Gharbi K."/>
            <person name="Hall N."/>
            <person name="Watson M."/>
            <person name="Adriaenssens E.M."/>
            <person name="Foster-Nyarko E."/>
            <person name="Jarju S."/>
            <person name="Secka A."/>
            <person name="Antonio M."/>
            <person name="Oren A."/>
            <person name="Chaudhuri R.R."/>
            <person name="La Ragione R."/>
            <person name="Hildebrand F."/>
            <person name="Pallen M.J."/>
        </authorList>
    </citation>
    <scope>NUCLEOTIDE SEQUENCE</scope>
    <source>
        <strain evidence="1">ChiSjej4B22-9803</strain>
    </source>
</reference>
<name>A0A9D1LUV8_9FIRM</name>
<sequence length="144" mass="15831">MAEVYVEGLDKLLRKLDELGQHDAVQHGLETAAIRVETAAKEKCPVDDGLLRANITHRVMFNIAVIGANTEYAPYVELGTGLFAVNGDGKKDVPWVYQDAKGDWHTTSGQHPQPFLYPALTENTNKIADDVKAGILQYIKGLVK</sequence>
<reference evidence="1" key="1">
    <citation type="submission" date="2020-10" db="EMBL/GenBank/DDBJ databases">
        <authorList>
            <person name="Gilroy R."/>
        </authorList>
    </citation>
    <scope>NUCLEOTIDE SEQUENCE</scope>
    <source>
        <strain evidence="1">ChiSjej4B22-9803</strain>
    </source>
</reference>
<dbReference type="InterPro" id="IPR010064">
    <property type="entry name" value="HK97-gp10_tail"/>
</dbReference>